<keyword evidence="5 7" id="KW-1133">Transmembrane helix</keyword>
<dbReference type="EMBL" id="JAXCGZ010010311">
    <property type="protein sequence ID" value="KAK7075646.1"/>
    <property type="molecule type" value="Genomic_DNA"/>
</dbReference>
<protein>
    <recommendedName>
        <fullName evidence="7">XK-related protein</fullName>
    </recommendedName>
</protein>
<evidence type="ECO:0000256" key="1">
    <source>
        <dbReference type="ARBA" id="ARBA00004651"/>
    </source>
</evidence>
<proteinExistence type="inferred from homology"/>
<feature type="transmembrane region" description="Helical" evidence="7">
    <location>
        <begin position="6"/>
        <end position="24"/>
    </location>
</feature>
<keyword evidence="6 7" id="KW-0472">Membrane</keyword>
<evidence type="ECO:0000256" key="2">
    <source>
        <dbReference type="ARBA" id="ARBA00008789"/>
    </source>
</evidence>
<feature type="transmembrane region" description="Helical" evidence="7">
    <location>
        <begin position="299"/>
        <end position="321"/>
    </location>
</feature>
<dbReference type="InterPro" id="IPR050895">
    <property type="entry name" value="XK-related_scramblase"/>
</dbReference>
<sequence>MGTAQTIVRVLMHLLLLGPLIRYIDILRYGIKMRREVKEVEMGESGAILRRTPKGEVHAVLQMVISRDTSMLDMMHSFLQDAPQLMFQIYILYRSPEIITGSSSFTTTTIAVQIWKIFLGVTAISWSLVSYQDELRRSVPGKDKLTCGATIVCLIWRAAMIASRVLAIASFASIYQEEGDSSTLFALPRRNYDGHITVSFPIVTAVVLAVHWLLMTAWIHAQGTNFCAADDGRRRSFLEFFYNFTMGFVHIFCYINVKDTPSRRRMLFFYTITLIENTAMITVWYIIEEVTYDEWFQVIMIFTIEVLWVLGICSLIGYYAFLHPDRANLGTHVNQASWRQ</sequence>
<evidence type="ECO:0000256" key="7">
    <source>
        <dbReference type="RuleBase" id="RU910716"/>
    </source>
</evidence>
<keyword evidence="9" id="KW-1185">Reference proteome</keyword>
<comment type="subcellular location">
    <subcellularLocation>
        <location evidence="1">Cell membrane</location>
        <topology evidence="1">Multi-pass membrane protein</topology>
    </subcellularLocation>
    <subcellularLocation>
        <location evidence="7">Membrane</location>
        <topology evidence="7">Multi-pass membrane protein</topology>
    </subcellularLocation>
</comment>
<reference evidence="8 9" key="1">
    <citation type="submission" date="2023-11" db="EMBL/GenBank/DDBJ databases">
        <title>Halocaridina rubra genome assembly.</title>
        <authorList>
            <person name="Smith C."/>
        </authorList>
    </citation>
    <scope>NUCLEOTIDE SEQUENCE [LARGE SCALE GENOMIC DNA]</scope>
    <source>
        <strain evidence="8">EP-1</strain>
        <tissue evidence="8">Whole</tissue>
    </source>
</reference>
<dbReference type="Proteomes" id="UP001381693">
    <property type="component" value="Unassembled WGS sequence"/>
</dbReference>
<dbReference type="Pfam" id="PF09815">
    <property type="entry name" value="XK-related"/>
    <property type="match status" value="2"/>
</dbReference>
<evidence type="ECO:0000313" key="9">
    <source>
        <dbReference type="Proteomes" id="UP001381693"/>
    </source>
</evidence>
<evidence type="ECO:0000256" key="5">
    <source>
        <dbReference type="ARBA" id="ARBA00022989"/>
    </source>
</evidence>
<accession>A0AAN8X0A6</accession>
<dbReference type="GO" id="GO:0043652">
    <property type="term" value="P:engulfment of apoptotic cell"/>
    <property type="evidence" value="ECO:0007669"/>
    <property type="project" value="TreeGrafter"/>
</dbReference>
<dbReference type="InterPro" id="IPR018629">
    <property type="entry name" value="XK-rel"/>
</dbReference>
<dbReference type="GO" id="GO:1902742">
    <property type="term" value="P:apoptotic process involved in development"/>
    <property type="evidence" value="ECO:0007669"/>
    <property type="project" value="TreeGrafter"/>
</dbReference>
<dbReference type="GO" id="GO:0005886">
    <property type="term" value="C:plasma membrane"/>
    <property type="evidence" value="ECO:0007669"/>
    <property type="project" value="UniProtKB-SubCell"/>
</dbReference>
<evidence type="ECO:0000256" key="3">
    <source>
        <dbReference type="ARBA" id="ARBA00022475"/>
    </source>
</evidence>
<comment type="similarity">
    <text evidence="2 7">Belongs to the XK family.</text>
</comment>
<gene>
    <name evidence="8" type="ORF">SK128_011290</name>
</gene>
<organism evidence="8 9">
    <name type="scientific">Halocaridina rubra</name>
    <name type="common">Hawaiian red shrimp</name>
    <dbReference type="NCBI Taxonomy" id="373956"/>
    <lineage>
        <taxon>Eukaryota</taxon>
        <taxon>Metazoa</taxon>
        <taxon>Ecdysozoa</taxon>
        <taxon>Arthropoda</taxon>
        <taxon>Crustacea</taxon>
        <taxon>Multicrustacea</taxon>
        <taxon>Malacostraca</taxon>
        <taxon>Eumalacostraca</taxon>
        <taxon>Eucarida</taxon>
        <taxon>Decapoda</taxon>
        <taxon>Pleocyemata</taxon>
        <taxon>Caridea</taxon>
        <taxon>Atyoidea</taxon>
        <taxon>Atyidae</taxon>
        <taxon>Halocaridina</taxon>
    </lineage>
</organism>
<dbReference type="AlphaFoldDB" id="A0AAN8X0A6"/>
<comment type="caution">
    <text evidence="8">The sequence shown here is derived from an EMBL/GenBank/DDBJ whole genome shotgun (WGS) entry which is preliminary data.</text>
</comment>
<dbReference type="PANTHER" id="PTHR16024">
    <property type="entry name" value="XK-RELATED PROTEIN"/>
    <property type="match status" value="1"/>
</dbReference>
<feature type="transmembrane region" description="Helical" evidence="7">
    <location>
        <begin position="196"/>
        <end position="220"/>
    </location>
</feature>
<name>A0AAN8X0A6_HALRR</name>
<dbReference type="GO" id="GO:0070782">
    <property type="term" value="P:phosphatidylserine exposure on apoptotic cell surface"/>
    <property type="evidence" value="ECO:0007669"/>
    <property type="project" value="TreeGrafter"/>
</dbReference>
<evidence type="ECO:0000256" key="4">
    <source>
        <dbReference type="ARBA" id="ARBA00022692"/>
    </source>
</evidence>
<keyword evidence="3" id="KW-1003">Cell membrane</keyword>
<dbReference type="PANTHER" id="PTHR16024:SF10">
    <property type="entry name" value="XK-RELATED PROTEIN"/>
    <property type="match status" value="1"/>
</dbReference>
<feature type="transmembrane region" description="Helical" evidence="7">
    <location>
        <begin position="269"/>
        <end position="287"/>
    </location>
</feature>
<feature type="transmembrane region" description="Helical" evidence="7">
    <location>
        <begin position="240"/>
        <end position="257"/>
    </location>
</feature>
<keyword evidence="4 7" id="KW-0812">Transmembrane</keyword>
<evidence type="ECO:0000256" key="6">
    <source>
        <dbReference type="ARBA" id="ARBA00023136"/>
    </source>
</evidence>
<evidence type="ECO:0000313" key="8">
    <source>
        <dbReference type="EMBL" id="KAK7075646.1"/>
    </source>
</evidence>